<proteinExistence type="predicted"/>
<keyword evidence="2" id="KW-1185">Reference proteome</keyword>
<dbReference type="InterPro" id="IPR008497">
    <property type="entry name" value="DUF779"/>
</dbReference>
<sequence>MQNRIHRVEITDRAETLLRNLIEEHGPVLFRQGGDCVDGPPDPPVCLSTRQFRADQADLLLGRLSWHTEFWISADAFECWKHSLLTLDVMRGEATADSLEAGQGLRFILRHRDLTPEEDAALAAAPPPRTGADRAL</sequence>
<gene>
    <name evidence="1" type="ORF">GCM10011591_04110</name>
</gene>
<evidence type="ECO:0008006" key="3">
    <source>
        <dbReference type="Google" id="ProtNLM"/>
    </source>
</evidence>
<dbReference type="Pfam" id="PF05610">
    <property type="entry name" value="DUF779"/>
    <property type="match status" value="1"/>
</dbReference>
<dbReference type="EMBL" id="BMMW01000001">
    <property type="protein sequence ID" value="GGK35653.1"/>
    <property type="molecule type" value="Genomic_DNA"/>
</dbReference>
<reference evidence="1" key="2">
    <citation type="submission" date="2020-09" db="EMBL/GenBank/DDBJ databases">
        <authorList>
            <person name="Sun Q."/>
            <person name="Zhou Y."/>
        </authorList>
    </citation>
    <scope>NUCLEOTIDE SEQUENCE</scope>
    <source>
        <strain evidence="1">CGMCC 4.7278</strain>
    </source>
</reference>
<dbReference type="RefSeq" id="WP_188826982.1">
    <property type="nucleotide sequence ID" value="NZ_BMMW01000001.1"/>
</dbReference>
<reference evidence="1" key="1">
    <citation type="journal article" date="2014" name="Int. J. Syst. Evol. Microbiol.">
        <title>Complete genome sequence of Corynebacterium casei LMG S-19264T (=DSM 44701T), isolated from a smear-ripened cheese.</title>
        <authorList>
            <consortium name="US DOE Joint Genome Institute (JGI-PGF)"/>
            <person name="Walter F."/>
            <person name="Albersmeier A."/>
            <person name="Kalinowski J."/>
            <person name="Ruckert C."/>
        </authorList>
    </citation>
    <scope>NUCLEOTIDE SEQUENCE</scope>
    <source>
        <strain evidence="1">CGMCC 4.7278</strain>
    </source>
</reference>
<evidence type="ECO:0000313" key="2">
    <source>
        <dbReference type="Proteomes" id="UP000612956"/>
    </source>
</evidence>
<evidence type="ECO:0000313" key="1">
    <source>
        <dbReference type="EMBL" id="GGK35653.1"/>
    </source>
</evidence>
<organism evidence="1 2">
    <name type="scientific">Nocardia camponoti</name>
    <dbReference type="NCBI Taxonomy" id="1616106"/>
    <lineage>
        <taxon>Bacteria</taxon>
        <taxon>Bacillati</taxon>
        <taxon>Actinomycetota</taxon>
        <taxon>Actinomycetes</taxon>
        <taxon>Mycobacteriales</taxon>
        <taxon>Nocardiaceae</taxon>
        <taxon>Nocardia</taxon>
    </lineage>
</organism>
<accession>A0A917Q8J7</accession>
<name>A0A917Q8J7_9NOCA</name>
<comment type="caution">
    <text evidence="1">The sequence shown here is derived from an EMBL/GenBank/DDBJ whole genome shotgun (WGS) entry which is preliminary data.</text>
</comment>
<protein>
    <recommendedName>
        <fullName evidence="3">DUF779 domain-containing protein</fullName>
    </recommendedName>
</protein>
<dbReference type="Proteomes" id="UP000612956">
    <property type="component" value="Unassembled WGS sequence"/>
</dbReference>
<dbReference type="AlphaFoldDB" id="A0A917Q8J7"/>